<reference evidence="1 2" key="1">
    <citation type="submission" date="2019-02" db="EMBL/GenBank/DDBJ databases">
        <title>Deep-cultivation of Planctomycetes and their phenomic and genomic characterization uncovers novel biology.</title>
        <authorList>
            <person name="Wiegand S."/>
            <person name="Jogler M."/>
            <person name="Boedeker C."/>
            <person name="Pinto D."/>
            <person name="Vollmers J."/>
            <person name="Rivas-Marin E."/>
            <person name="Kohn T."/>
            <person name="Peeters S.H."/>
            <person name="Heuer A."/>
            <person name="Rast P."/>
            <person name="Oberbeckmann S."/>
            <person name="Bunk B."/>
            <person name="Jeske O."/>
            <person name="Meyerdierks A."/>
            <person name="Storesund J.E."/>
            <person name="Kallscheuer N."/>
            <person name="Luecker S."/>
            <person name="Lage O.M."/>
            <person name="Pohl T."/>
            <person name="Merkel B.J."/>
            <person name="Hornburger P."/>
            <person name="Mueller R.-W."/>
            <person name="Bruemmer F."/>
            <person name="Labrenz M."/>
            <person name="Spormann A.M."/>
            <person name="Op Den Camp H."/>
            <person name="Overmann J."/>
            <person name="Amann R."/>
            <person name="Jetten M.S.M."/>
            <person name="Mascher T."/>
            <person name="Medema M.H."/>
            <person name="Devos D.P."/>
            <person name="Kaster A.-K."/>
            <person name="Ovreas L."/>
            <person name="Rohde M."/>
            <person name="Galperin M.Y."/>
            <person name="Jogler C."/>
        </authorList>
    </citation>
    <scope>NUCLEOTIDE SEQUENCE [LARGE SCALE GENOMIC DNA]</scope>
    <source>
        <strain evidence="1 2">CA85</strain>
    </source>
</reference>
<proteinExistence type="predicted"/>
<keyword evidence="2" id="KW-1185">Reference proteome</keyword>
<gene>
    <name evidence="1" type="ORF">CA85_39060</name>
</gene>
<dbReference type="InterPro" id="IPR010869">
    <property type="entry name" value="DUF1501"/>
</dbReference>
<dbReference type="PANTHER" id="PTHR43737">
    <property type="entry name" value="BLL7424 PROTEIN"/>
    <property type="match status" value="1"/>
</dbReference>
<dbReference type="InterPro" id="IPR017850">
    <property type="entry name" value="Alkaline_phosphatase_core_sf"/>
</dbReference>
<dbReference type="Pfam" id="PF07394">
    <property type="entry name" value="DUF1501"/>
    <property type="match status" value="1"/>
</dbReference>
<evidence type="ECO:0000313" key="1">
    <source>
        <dbReference type="EMBL" id="TWT59210.1"/>
    </source>
</evidence>
<sequence length="560" mass="60701">MLIILPVSGRCTNGFWQTGAPPRPARPPKSMLCNGAVWLESVSLVTYHRGYLRTCPPRRFPSLALSFLPLISRMSSSRSHFCGRTRREFIWESGAGFGAAALSSMFANDGFFPSASAASLENDPMAGPMAVKPPHFAPKAKSVIFLFMYGGPSHIDTFDYKPAMKGMDGKTVDVKTFGRGGHKAGGRIVEPRWDFKQYGECGKHVSSLFPNVAKHVDDIAFLHSMTADSPIHGSAMLMMNSGKLLSGNPAMGSWVTYGLGSENQNMPGFVVMLDPSGGPISGAKNWSSGYMPATYQGTVFRTKGAPILDLAPPKDLPLGVQRQLIDSVQTANRRHLVGHGHEEALASRISSYELAYNMQTAAPEAVDLSDETAETLDLYGVENPQTADFGRRCLLARRLVQRGVRFIQLYSGGAHNDANWDAHGNLETNHNLHAGETDQPVAALLSDLKRTGLLDETLVVWGGEFGRQPTAEYAEGSGRDHNSYGFTMWMAGGGVKGGISHGTTDELGAVAVEDPLHVRNLHATILHQMGLDPNHLSYFYSGLDQKLVGVEHVEPIHAII</sequence>
<evidence type="ECO:0008006" key="3">
    <source>
        <dbReference type="Google" id="ProtNLM"/>
    </source>
</evidence>
<comment type="caution">
    <text evidence="1">The sequence shown here is derived from an EMBL/GenBank/DDBJ whole genome shotgun (WGS) entry which is preliminary data.</text>
</comment>
<dbReference type="Proteomes" id="UP000318053">
    <property type="component" value="Unassembled WGS sequence"/>
</dbReference>
<organism evidence="1 2">
    <name type="scientific">Allorhodopirellula solitaria</name>
    <dbReference type="NCBI Taxonomy" id="2527987"/>
    <lineage>
        <taxon>Bacteria</taxon>
        <taxon>Pseudomonadati</taxon>
        <taxon>Planctomycetota</taxon>
        <taxon>Planctomycetia</taxon>
        <taxon>Pirellulales</taxon>
        <taxon>Pirellulaceae</taxon>
        <taxon>Allorhodopirellula</taxon>
    </lineage>
</organism>
<dbReference type="AlphaFoldDB" id="A0A5C5X8F7"/>
<dbReference type="PANTHER" id="PTHR43737:SF1">
    <property type="entry name" value="DUF1501 DOMAIN-CONTAINING PROTEIN"/>
    <property type="match status" value="1"/>
</dbReference>
<dbReference type="SUPFAM" id="SSF53649">
    <property type="entry name" value="Alkaline phosphatase-like"/>
    <property type="match status" value="1"/>
</dbReference>
<evidence type="ECO:0000313" key="2">
    <source>
        <dbReference type="Proteomes" id="UP000318053"/>
    </source>
</evidence>
<dbReference type="EMBL" id="SJPK01000011">
    <property type="protein sequence ID" value="TWT59210.1"/>
    <property type="molecule type" value="Genomic_DNA"/>
</dbReference>
<name>A0A5C5X8F7_9BACT</name>
<protein>
    <recommendedName>
        <fullName evidence="3">DUF1501 domain-containing protein</fullName>
    </recommendedName>
</protein>
<accession>A0A5C5X8F7</accession>